<feature type="compositionally biased region" description="Acidic residues" evidence="1">
    <location>
        <begin position="65"/>
        <end position="81"/>
    </location>
</feature>
<sequence>MMLMLSVKQRETMTRMLMMMVMMMLLMMVLKKKKMMVMITRIMVIMMMMMMMMVVMMMMLKKPSDDDDDDDDGDDVDDAAADETYSRLQAKEPVSGGPSAFGLWPLKCSALRRCVAGLGTPLEETQYAGADLASSPGRTVTIKVFEHLLQSCPEEADLPPAIMEAGASL</sequence>
<name>A0A1Q9DT70_SYMMI</name>
<evidence type="ECO:0000256" key="1">
    <source>
        <dbReference type="SAM" id="MobiDB-lite"/>
    </source>
</evidence>
<proteinExistence type="predicted"/>
<gene>
    <name evidence="2" type="ORF">AK812_SmicGene19202</name>
</gene>
<keyword evidence="3" id="KW-1185">Reference proteome</keyword>
<dbReference type="Proteomes" id="UP000186817">
    <property type="component" value="Unassembled WGS sequence"/>
</dbReference>
<evidence type="ECO:0000313" key="2">
    <source>
        <dbReference type="EMBL" id="OLP98367.1"/>
    </source>
</evidence>
<comment type="caution">
    <text evidence="2">The sequence shown here is derived from an EMBL/GenBank/DDBJ whole genome shotgun (WGS) entry which is preliminary data.</text>
</comment>
<dbReference type="EMBL" id="LSRX01000399">
    <property type="protein sequence ID" value="OLP98367.1"/>
    <property type="molecule type" value="Genomic_DNA"/>
</dbReference>
<organism evidence="2 3">
    <name type="scientific">Symbiodinium microadriaticum</name>
    <name type="common">Dinoflagellate</name>
    <name type="synonym">Zooxanthella microadriatica</name>
    <dbReference type="NCBI Taxonomy" id="2951"/>
    <lineage>
        <taxon>Eukaryota</taxon>
        <taxon>Sar</taxon>
        <taxon>Alveolata</taxon>
        <taxon>Dinophyceae</taxon>
        <taxon>Suessiales</taxon>
        <taxon>Symbiodiniaceae</taxon>
        <taxon>Symbiodinium</taxon>
    </lineage>
</organism>
<feature type="region of interest" description="Disordered" evidence="1">
    <location>
        <begin position="64"/>
        <end position="94"/>
    </location>
</feature>
<protein>
    <submittedName>
        <fullName evidence="2">Uncharacterized protein</fullName>
    </submittedName>
</protein>
<dbReference type="AlphaFoldDB" id="A0A1Q9DT70"/>
<accession>A0A1Q9DT70</accession>
<evidence type="ECO:0000313" key="3">
    <source>
        <dbReference type="Proteomes" id="UP000186817"/>
    </source>
</evidence>
<reference evidence="2 3" key="1">
    <citation type="submission" date="2016-02" db="EMBL/GenBank/DDBJ databases">
        <title>Genome analysis of coral dinoflagellate symbionts highlights evolutionary adaptations to a symbiotic lifestyle.</title>
        <authorList>
            <person name="Aranda M."/>
            <person name="Li Y."/>
            <person name="Liew Y.J."/>
            <person name="Baumgarten S."/>
            <person name="Simakov O."/>
            <person name="Wilson M."/>
            <person name="Piel J."/>
            <person name="Ashoor H."/>
            <person name="Bougouffa S."/>
            <person name="Bajic V.B."/>
            <person name="Ryu T."/>
            <person name="Ravasi T."/>
            <person name="Bayer T."/>
            <person name="Micklem G."/>
            <person name="Kim H."/>
            <person name="Bhak J."/>
            <person name="Lajeunesse T.C."/>
            <person name="Voolstra C.R."/>
        </authorList>
    </citation>
    <scope>NUCLEOTIDE SEQUENCE [LARGE SCALE GENOMIC DNA]</scope>
    <source>
        <strain evidence="2 3">CCMP2467</strain>
    </source>
</reference>